<protein>
    <submittedName>
        <fullName evidence="1">Uncharacterized protein</fullName>
    </submittedName>
</protein>
<dbReference type="Proteomes" id="UP000005237">
    <property type="component" value="Unassembled WGS sequence"/>
</dbReference>
<proteinExistence type="predicted"/>
<sequence>MFSSCKSFENTIQRNDNDITGYTPYGARARDEFDVMTDFFAHNGNGITMFVLILPRRHSSVLHPDVLREALRLESILTSNFTMLSSDGKHENYQEFCTNFCQINEPFVQFAIT</sequence>
<reference evidence="1" key="2">
    <citation type="submission" date="2022-06" db="UniProtKB">
        <authorList>
            <consortium name="EnsemblMetazoa"/>
        </authorList>
    </citation>
    <scope>IDENTIFICATION</scope>
    <source>
        <strain evidence="1">DF5081</strain>
    </source>
</reference>
<dbReference type="GO" id="GO:0030659">
    <property type="term" value="C:cytoplasmic vesicle membrane"/>
    <property type="evidence" value="ECO:0007669"/>
    <property type="project" value="TreeGrafter"/>
</dbReference>
<reference evidence="2" key="1">
    <citation type="submission" date="2010-08" db="EMBL/GenBank/DDBJ databases">
        <authorList>
            <consortium name="Caenorhabditis japonica Sequencing Consortium"/>
            <person name="Wilson R.K."/>
        </authorList>
    </citation>
    <scope>NUCLEOTIDE SEQUENCE [LARGE SCALE GENOMIC DNA]</scope>
    <source>
        <strain evidence="2">DF5081</strain>
    </source>
</reference>
<dbReference type="GO" id="GO:0005886">
    <property type="term" value="C:plasma membrane"/>
    <property type="evidence" value="ECO:0007669"/>
    <property type="project" value="TreeGrafter"/>
</dbReference>
<dbReference type="AlphaFoldDB" id="A0A8R1I1E3"/>
<organism evidence="1 2">
    <name type="scientific">Caenorhabditis japonica</name>
    <dbReference type="NCBI Taxonomy" id="281687"/>
    <lineage>
        <taxon>Eukaryota</taxon>
        <taxon>Metazoa</taxon>
        <taxon>Ecdysozoa</taxon>
        <taxon>Nematoda</taxon>
        <taxon>Chromadorea</taxon>
        <taxon>Rhabditida</taxon>
        <taxon>Rhabditina</taxon>
        <taxon>Rhabditomorpha</taxon>
        <taxon>Rhabditoidea</taxon>
        <taxon>Rhabditidae</taxon>
        <taxon>Peloderinae</taxon>
        <taxon>Caenorhabditis</taxon>
    </lineage>
</organism>
<dbReference type="PANTHER" id="PTHR10796">
    <property type="entry name" value="PATCHED-RELATED"/>
    <property type="match status" value="1"/>
</dbReference>
<dbReference type="GO" id="GO:0018996">
    <property type="term" value="P:molting cycle, collagen and cuticulin-based cuticle"/>
    <property type="evidence" value="ECO:0007669"/>
    <property type="project" value="TreeGrafter"/>
</dbReference>
<keyword evidence="2" id="KW-1185">Reference proteome</keyword>
<name>A0A8R1I1E3_CAEJA</name>
<accession>A0A8R1I1E3</accession>
<dbReference type="GO" id="GO:0006897">
    <property type="term" value="P:endocytosis"/>
    <property type="evidence" value="ECO:0007669"/>
    <property type="project" value="TreeGrafter"/>
</dbReference>
<dbReference type="PANTHER" id="PTHR10796:SF88">
    <property type="entry name" value="SSD DOMAIN-CONTAINING PROTEIN"/>
    <property type="match status" value="1"/>
</dbReference>
<dbReference type="EnsemblMetazoa" id="CJA13003b.1">
    <property type="protein sequence ID" value="CJA13003b.1"/>
    <property type="gene ID" value="WBGene00132207"/>
</dbReference>
<evidence type="ECO:0000313" key="2">
    <source>
        <dbReference type="Proteomes" id="UP000005237"/>
    </source>
</evidence>
<evidence type="ECO:0000313" key="1">
    <source>
        <dbReference type="EnsemblMetazoa" id="CJA13003b.1"/>
    </source>
</evidence>
<dbReference type="InterPro" id="IPR051697">
    <property type="entry name" value="Patched_domain-protein"/>
</dbReference>